<evidence type="ECO:0000259" key="5">
    <source>
        <dbReference type="PROSITE" id="PS51039"/>
    </source>
</evidence>
<dbReference type="SUPFAM" id="SSF118310">
    <property type="entry name" value="AN1-like Zinc finger"/>
    <property type="match status" value="1"/>
</dbReference>
<dbReference type="PROSITE" id="PS51039">
    <property type="entry name" value="ZF_AN1"/>
    <property type="match status" value="1"/>
</dbReference>
<name>A0A6C0L0H4_9ZZZZ</name>
<evidence type="ECO:0000313" key="6">
    <source>
        <dbReference type="EMBL" id="QHU23319.1"/>
    </source>
</evidence>
<proteinExistence type="predicted"/>
<feature type="region of interest" description="Disordered" evidence="4">
    <location>
        <begin position="89"/>
        <end position="110"/>
    </location>
</feature>
<accession>A0A6C0L0H4</accession>
<sequence>MEENTMIMTKDRNENSIHIEEISPLSENINKKEKEDKAKIVVKKKKIKCTFCKKKCSMIHFDCMCGGVFCIEHRYTHTHNCKSINEKKESSKELLEKKNPKMDSVKMTYI</sequence>
<keyword evidence="1" id="KW-0479">Metal-binding</keyword>
<dbReference type="Pfam" id="PF01428">
    <property type="entry name" value="zf-AN1"/>
    <property type="match status" value="1"/>
</dbReference>
<dbReference type="InterPro" id="IPR035896">
    <property type="entry name" value="AN1-like_Znf"/>
</dbReference>
<feature type="compositionally biased region" description="Basic and acidic residues" evidence="4">
    <location>
        <begin position="89"/>
        <end position="104"/>
    </location>
</feature>
<dbReference type="EMBL" id="MN741027">
    <property type="protein sequence ID" value="QHU23319.1"/>
    <property type="molecule type" value="Genomic_DNA"/>
</dbReference>
<dbReference type="Gene3D" id="4.10.1110.10">
    <property type="entry name" value="AN1-like Zinc finger"/>
    <property type="match status" value="1"/>
</dbReference>
<evidence type="ECO:0000256" key="2">
    <source>
        <dbReference type="ARBA" id="ARBA00022771"/>
    </source>
</evidence>
<keyword evidence="2" id="KW-0863">Zinc-finger</keyword>
<dbReference type="AlphaFoldDB" id="A0A6C0L0H4"/>
<dbReference type="GO" id="GO:0008270">
    <property type="term" value="F:zinc ion binding"/>
    <property type="evidence" value="ECO:0007669"/>
    <property type="project" value="UniProtKB-KW"/>
</dbReference>
<keyword evidence="3" id="KW-0862">Zinc</keyword>
<evidence type="ECO:0000256" key="3">
    <source>
        <dbReference type="ARBA" id="ARBA00022833"/>
    </source>
</evidence>
<organism evidence="6">
    <name type="scientific">viral metagenome</name>
    <dbReference type="NCBI Taxonomy" id="1070528"/>
    <lineage>
        <taxon>unclassified sequences</taxon>
        <taxon>metagenomes</taxon>
        <taxon>organismal metagenomes</taxon>
    </lineage>
</organism>
<dbReference type="PANTHER" id="PTHR10634">
    <property type="entry name" value="AN1-TYPE ZINC FINGER PROTEIN"/>
    <property type="match status" value="1"/>
</dbReference>
<protein>
    <recommendedName>
        <fullName evidence="5">AN1-type domain-containing protein</fullName>
    </recommendedName>
</protein>
<dbReference type="InterPro" id="IPR050652">
    <property type="entry name" value="AN1_A20_ZnFinger"/>
</dbReference>
<dbReference type="InterPro" id="IPR000058">
    <property type="entry name" value="Znf_AN1"/>
</dbReference>
<evidence type="ECO:0000256" key="4">
    <source>
        <dbReference type="SAM" id="MobiDB-lite"/>
    </source>
</evidence>
<evidence type="ECO:0000256" key="1">
    <source>
        <dbReference type="ARBA" id="ARBA00022723"/>
    </source>
</evidence>
<feature type="domain" description="AN1-type" evidence="5">
    <location>
        <begin position="43"/>
        <end position="89"/>
    </location>
</feature>
<dbReference type="SMART" id="SM00154">
    <property type="entry name" value="ZnF_AN1"/>
    <property type="match status" value="1"/>
</dbReference>
<reference evidence="6" key="1">
    <citation type="journal article" date="2020" name="Nature">
        <title>Giant virus diversity and host interactions through global metagenomics.</title>
        <authorList>
            <person name="Schulz F."/>
            <person name="Roux S."/>
            <person name="Paez-Espino D."/>
            <person name="Jungbluth S."/>
            <person name="Walsh D.A."/>
            <person name="Denef V.J."/>
            <person name="McMahon K.D."/>
            <person name="Konstantinidis K.T."/>
            <person name="Eloe-Fadrosh E.A."/>
            <person name="Kyrpides N.C."/>
            <person name="Woyke T."/>
        </authorList>
    </citation>
    <scope>NUCLEOTIDE SEQUENCE</scope>
    <source>
        <strain evidence="6">GVMAG-S-ERX555907-94</strain>
    </source>
</reference>